<protein>
    <recommendedName>
        <fullName evidence="5">Protein FAM196B</fullName>
    </recommendedName>
</protein>
<evidence type="ECO:0008006" key="5">
    <source>
        <dbReference type="Google" id="ProtNLM"/>
    </source>
</evidence>
<feature type="region of interest" description="Disordered" evidence="2">
    <location>
        <begin position="202"/>
        <end position="222"/>
    </location>
</feature>
<reference evidence="4" key="1">
    <citation type="journal article" date="2013" name="Nat. Genet.">
        <title>The draft genomes of soft-shell turtle and green sea turtle yield insights into the development and evolution of the turtle-specific body plan.</title>
        <authorList>
            <person name="Wang Z."/>
            <person name="Pascual-Anaya J."/>
            <person name="Zadissa A."/>
            <person name="Li W."/>
            <person name="Niimura Y."/>
            <person name="Huang Z."/>
            <person name="Li C."/>
            <person name="White S."/>
            <person name="Xiong Z."/>
            <person name="Fang D."/>
            <person name="Wang B."/>
            <person name="Ming Y."/>
            <person name="Chen Y."/>
            <person name="Zheng Y."/>
            <person name="Kuraku S."/>
            <person name="Pignatelli M."/>
            <person name="Herrero J."/>
            <person name="Beal K."/>
            <person name="Nozawa M."/>
            <person name="Li Q."/>
            <person name="Wang J."/>
            <person name="Zhang H."/>
            <person name="Yu L."/>
            <person name="Shigenobu S."/>
            <person name="Wang J."/>
            <person name="Liu J."/>
            <person name="Flicek P."/>
            <person name="Searle S."/>
            <person name="Wang J."/>
            <person name="Kuratani S."/>
            <person name="Yin Y."/>
            <person name="Aken B."/>
            <person name="Zhang G."/>
            <person name="Irie N."/>
        </authorList>
    </citation>
    <scope>NUCLEOTIDE SEQUENCE [LARGE SCALE GENOMIC DNA]</scope>
</reference>
<sequence length="642" mass="69149">MVSKETSPCLARSSEGSQEKAMTVRSVLLNRDSPDIETRLKRRRNRTQQVRFKDLVDGNPGEEASPPQEPAATPDTNTPCASTPPRDSPELVANYASDAQRSWHQAKPHSLTLPMPSKVCLSTAIQTSPSLQQQFPASRVRSKSTCDFAQEEVLATAWEPSKSQTGCRGPARAPAPARASRDLPQCTLTSLSAHNHLPASPLAQHTSREGQPGPAPHATLCHGMTPPPRAPCPPYPGTIRCTAANYTSQQKGCPPVPSPSLCSSQPPAYTRNCGSPKDSHGAPAPCPLHPPSVPCGQPGPPAEPLPWSRSQSEQDLPCQPAHNCMTGSHGLGQPAQCPSQGDPAAALQQRHSSSWGSPRCLSSNHSPSTVLPPPNQPSSTATMLKKTPATLSHQAPSSGQSQPVAARPSVCSQLKAIQTECGLVNLEEPQQLISTSSQGHPPRTQQFTRTPGAPWSNELLGEPCLTAEQLETLHQVQDLLQLVAAAKGQVGLSKGDEHFLTSRGHVSVGPGQMGDLQSQLQSLEGVLETSQQTIKVLLDVIQDLEKKEAQRDGRRSYRTGQDIANCGTCRDCACIIYSVEHDFRQQEGRFQRVLSSIESESRQSSPTIARATTPTWQELSPMPKLPAKLDSKKSRRKCFWFL</sequence>
<dbReference type="Proteomes" id="UP000031443">
    <property type="component" value="Unassembled WGS sequence"/>
</dbReference>
<feature type="region of interest" description="Disordered" evidence="2">
    <location>
        <begin position="161"/>
        <end position="180"/>
    </location>
</feature>
<name>M7BCH9_CHEMY</name>
<feature type="compositionally biased region" description="Polar residues" evidence="2">
    <location>
        <begin position="433"/>
        <end position="449"/>
    </location>
</feature>
<proteinExistence type="predicted"/>
<dbReference type="STRING" id="8469.M7BCH9"/>
<dbReference type="EMBL" id="KB553570">
    <property type="protein sequence ID" value="EMP29833.1"/>
    <property type="molecule type" value="Genomic_DNA"/>
</dbReference>
<feature type="region of interest" description="Disordered" evidence="2">
    <location>
        <begin position="1"/>
        <end position="89"/>
    </location>
</feature>
<accession>M7BCH9</accession>
<feature type="region of interest" description="Disordered" evidence="2">
    <location>
        <begin position="433"/>
        <end position="454"/>
    </location>
</feature>
<keyword evidence="4" id="KW-1185">Reference proteome</keyword>
<feature type="compositionally biased region" description="Pro residues" evidence="2">
    <location>
        <begin position="284"/>
        <end position="304"/>
    </location>
</feature>
<gene>
    <name evidence="3" type="ORF">UY3_13052</name>
</gene>
<keyword evidence="1" id="KW-0175">Coiled coil</keyword>
<organism evidence="3 4">
    <name type="scientific">Chelonia mydas</name>
    <name type="common">Green sea-turtle</name>
    <name type="synonym">Chelonia agassizi</name>
    <dbReference type="NCBI Taxonomy" id="8469"/>
    <lineage>
        <taxon>Eukaryota</taxon>
        <taxon>Metazoa</taxon>
        <taxon>Chordata</taxon>
        <taxon>Craniata</taxon>
        <taxon>Vertebrata</taxon>
        <taxon>Euteleostomi</taxon>
        <taxon>Archelosauria</taxon>
        <taxon>Testudinata</taxon>
        <taxon>Testudines</taxon>
        <taxon>Cryptodira</taxon>
        <taxon>Durocryptodira</taxon>
        <taxon>Americhelydia</taxon>
        <taxon>Chelonioidea</taxon>
        <taxon>Cheloniidae</taxon>
        <taxon>Chelonia</taxon>
    </lineage>
</organism>
<feature type="coiled-coil region" evidence="1">
    <location>
        <begin position="513"/>
        <end position="547"/>
    </location>
</feature>
<evidence type="ECO:0000313" key="3">
    <source>
        <dbReference type="EMBL" id="EMP29833.1"/>
    </source>
</evidence>
<dbReference type="AlphaFoldDB" id="M7BCH9"/>
<feature type="compositionally biased region" description="Low complexity" evidence="2">
    <location>
        <begin position="168"/>
        <end position="178"/>
    </location>
</feature>
<dbReference type="InterPro" id="IPR029337">
    <property type="entry name" value="INSYN2"/>
</dbReference>
<feature type="compositionally biased region" description="Polar residues" evidence="2">
    <location>
        <begin position="349"/>
        <end position="369"/>
    </location>
</feature>
<evidence type="ECO:0000256" key="2">
    <source>
        <dbReference type="SAM" id="MobiDB-lite"/>
    </source>
</evidence>
<evidence type="ECO:0000313" key="4">
    <source>
        <dbReference type="Proteomes" id="UP000031443"/>
    </source>
</evidence>
<dbReference type="PANTHER" id="PTHR28682">
    <property type="entry name" value="INHIBITORY SYNAPTIC FACTOR 2A-RELATED"/>
    <property type="match status" value="1"/>
</dbReference>
<evidence type="ECO:0000256" key="1">
    <source>
        <dbReference type="SAM" id="Coils"/>
    </source>
</evidence>
<dbReference type="Pfam" id="PF15265">
    <property type="entry name" value="FAM196"/>
    <property type="match status" value="2"/>
</dbReference>
<dbReference type="PANTHER" id="PTHR28682:SF6">
    <property type="entry name" value="MUCIN-5AC"/>
    <property type="match status" value="1"/>
</dbReference>
<feature type="region of interest" description="Disordered" evidence="2">
    <location>
        <begin position="255"/>
        <end position="382"/>
    </location>
</feature>